<dbReference type="AlphaFoldDB" id="A0A0D8JCH0"/>
<dbReference type="EMBL" id="JRHC01000001">
    <property type="protein sequence ID" value="KJF44196.1"/>
    <property type="molecule type" value="Genomic_DNA"/>
</dbReference>
<comment type="caution">
    <text evidence="2">The sequence shown here is derived from an EMBL/GenBank/DDBJ whole genome shotgun (WGS) entry which is preliminary data.</text>
</comment>
<keyword evidence="1" id="KW-0812">Transmembrane</keyword>
<dbReference type="Proteomes" id="UP000032544">
    <property type="component" value="Unassembled WGS sequence"/>
</dbReference>
<reference evidence="2 3" key="1">
    <citation type="submission" date="2014-09" db="EMBL/GenBank/DDBJ databases">
        <title>Draft Genome Sequence of Draconibacterium sp. JN14CK-3.</title>
        <authorList>
            <person name="Dong C."/>
            <person name="Lai Q."/>
            <person name="Shao Z."/>
        </authorList>
    </citation>
    <scope>NUCLEOTIDE SEQUENCE [LARGE SCALE GENOMIC DNA]</scope>
    <source>
        <strain evidence="2 3">JN14CK-3</strain>
    </source>
</reference>
<accession>A0A0D8JCH0</accession>
<keyword evidence="1" id="KW-0472">Membrane</keyword>
<dbReference type="OrthoDB" id="663559at2"/>
<sequence>MKEINRTNYEAYFIDYLEGNLDEGMIDSFIAFLKANPDLKQELELYEPISLEPEKVTFNNKTELYKSKYDNHEAFDNAAIALLEGDLNEHEKQEFETYLTNDPEKEKQAAAFQKAILTADESIVFANKKKLYKKAPGKTILLWTSRVAAVLVLGLVIFNLVNHNNTVEEITSQQIAEVEKAPQQTIEETPVIIPDNDINTEVARNTAVEAPAPVEQITPKKPIVEDIIEDNSVTSAPDELLAMRETLIIPEELKSINATIEVEQTSATLATMYIIYPAETYDDEMLLADRVKEKINLRKISQAGLDLIANISDDRFDYETNNNGKVVNYTYESRLLAFSIPGRNDAGE</sequence>
<dbReference type="STRING" id="1544798.LH29_01325"/>
<dbReference type="RefSeq" id="WP_045025759.1">
    <property type="nucleotide sequence ID" value="NZ_JRHC01000001.1"/>
</dbReference>
<organism evidence="2 3">
    <name type="scientific">Draconibacterium sediminis</name>
    <dbReference type="NCBI Taxonomy" id="1544798"/>
    <lineage>
        <taxon>Bacteria</taxon>
        <taxon>Pseudomonadati</taxon>
        <taxon>Bacteroidota</taxon>
        <taxon>Bacteroidia</taxon>
        <taxon>Marinilabiliales</taxon>
        <taxon>Prolixibacteraceae</taxon>
        <taxon>Draconibacterium</taxon>
    </lineage>
</organism>
<protein>
    <submittedName>
        <fullName evidence="2">Uncharacterized protein</fullName>
    </submittedName>
</protein>
<name>A0A0D8JCH0_9BACT</name>
<keyword evidence="3" id="KW-1185">Reference proteome</keyword>
<proteinExistence type="predicted"/>
<feature type="transmembrane region" description="Helical" evidence="1">
    <location>
        <begin position="140"/>
        <end position="161"/>
    </location>
</feature>
<gene>
    <name evidence="2" type="ORF">LH29_01325</name>
</gene>
<evidence type="ECO:0000256" key="1">
    <source>
        <dbReference type="SAM" id="Phobius"/>
    </source>
</evidence>
<keyword evidence="1" id="KW-1133">Transmembrane helix</keyword>
<evidence type="ECO:0000313" key="2">
    <source>
        <dbReference type="EMBL" id="KJF44196.1"/>
    </source>
</evidence>
<evidence type="ECO:0000313" key="3">
    <source>
        <dbReference type="Proteomes" id="UP000032544"/>
    </source>
</evidence>